<gene>
    <name evidence="4" type="ORF">H4W79_000803</name>
</gene>
<dbReference type="InterPro" id="IPR045401">
    <property type="entry name" value="GAP1-M"/>
</dbReference>
<proteinExistence type="predicted"/>
<accession>A0ABR9HC28</accession>
<protein>
    <recommendedName>
        <fullName evidence="6">HEAT repeat-containing protein</fullName>
    </recommendedName>
</protein>
<evidence type="ECO:0000313" key="5">
    <source>
        <dbReference type="Proteomes" id="UP000598217"/>
    </source>
</evidence>
<evidence type="ECO:0000256" key="1">
    <source>
        <dbReference type="SAM" id="MobiDB-lite"/>
    </source>
</evidence>
<sequence length="820" mass="89345">MAFETATYTDVTAGEAIDGVDGFNFQAVSAGLTGVDQQRIREGLLHRVVPTWALGHDALDHPPTCAFEVRDGRSYLARGRSTGVTNSGRPGNQVTQVIATSDPDDFVPYRPAQLYGALQWNLEKASGPEPAPWVTPLEVRPEFEVDALQEMVGGDEWAARVLPQYLTMIDASLGSAPTKTVLLHTDLDEVMRWIALGTLFVESERARTLQFRALVDDPWRVDAALVGVSPEFGAVDLGSANVLDLVNRSIPDIEPSDAARARAALFIEHDAAEALTAVEVSRRWEPVLGAGLAQEAARLVGVPDSGNDGARAWRTAVSAIDRLAEAGLEDDLALYGEELSEAAVTYGPTTSEEFALAGRAVRNAHGLGLDEVACAVLLPVLEALTAVPALAGSFARELSGARTPVEWESAEERAEAGKFLGTVLASAPKESLPDLFGAAGAVGAPVTAESRAAAAENLAGLWLTDPELGRDKWRLWLGGQEVAAATARRLREAFHANDGRAVDALLRGDWDFLARDYDSPELRGWIEAGKISRLPPAERRERITAALSMPAEAWLLALDGSEVRDDPALWASWVSRHGYTASLVVKLRAELEKARTLMPALGSEVGTADWGRLLKALEGAPEPRLAQLSDDYVRARAVLDAARSKSREEADETLEADLLKVRSMAPFLLADIGRQLLRPDGREKGDRDTVSRDREDREKAKRERAARDEDERERRDKLVRAVTPWGPAAIQVYLVRLADHRREPSVVDRALRLLSDPDRKVSDAADAALTRIAESQPDLIREARGKFRLRSELDGYLRGRLDKPGDHRRGTGRFSWGRGR</sequence>
<dbReference type="Pfam" id="PF20014">
    <property type="entry name" value="GAP1-M"/>
    <property type="match status" value="1"/>
</dbReference>
<feature type="domain" description="GTPase-associated protein 1 middle" evidence="3">
    <location>
        <begin position="154"/>
        <end position="233"/>
    </location>
</feature>
<feature type="compositionally biased region" description="Basic and acidic residues" evidence="1">
    <location>
        <begin position="800"/>
        <end position="809"/>
    </location>
</feature>
<feature type="region of interest" description="Disordered" evidence="1">
    <location>
        <begin position="800"/>
        <end position="820"/>
    </location>
</feature>
<dbReference type="InterPro" id="IPR045402">
    <property type="entry name" value="GAP1-N2"/>
</dbReference>
<comment type="caution">
    <text evidence="4">The sequence shown here is derived from an EMBL/GenBank/DDBJ whole genome shotgun (WGS) entry which is preliminary data.</text>
</comment>
<dbReference type="Pfam" id="PF20013">
    <property type="entry name" value="GAP1-N2"/>
    <property type="match status" value="1"/>
</dbReference>
<name>A0ABR9HC28_9ACTN</name>
<evidence type="ECO:0000259" key="3">
    <source>
        <dbReference type="Pfam" id="PF20014"/>
    </source>
</evidence>
<evidence type="ECO:0000313" key="4">
    <source>
        <dbReference type="EMBL" id="MBE1456589.1"/>
    </source>
</evidence>
<evidence type="ECO:0008006" key="6">
    <source>
        <dbReference type="Google" id="ProtNLM"/>
    </source>
</evidence>
<dbReference type="EMBL" id="JADBDY010000001">
    <property type="protein sequence ID" value="MBE1456589.1"/>
    <property type="molecule type" value="Genomic_DNA"/>
</dbReference>
<organism evidence="4 5">
    <name type="scientific">Nocardiopsis terrae</name>
    <dbReference type="NCBI Taxonomy" id="372655"/>
    <lineage>
        <taxon>Bacteria</taxon>
        <taxon>Bacillati</taxon>
        <taxon>Actinomycetota</taxon>
        <taxon>Actinomycetes</taxon>
        <taxon>Streptosporangiales</taxon>
        <taxon>Nocardiopsidaceae</taxon>
        <taxon>Nocardiopsis</taxon>
    </lineage>
</organism>
<feature type="domain" description="GTPase-associated protein 1 N-terminal" evidence="2">
    <location>
        <begin position="3"/>
        <end position="133"/>
    </location>
</feature>
<dbReference type="RefSeq" id="WP_191268366.1">
    <property type="nucleotide sequence ID" value="NZ_BMXJ01000002.1"/>
</dbReference>
<dbReference type="Proteomes" id="UP000598217">
    <property type="component" value="Unassembled WGS sequence"/>
</dbReference>
<reference evidence="4 5" key="1">
    <citation type="submission" date="2020-10" db="EMBL/GenBank/DDBJ databases">
        <title>Sequencing the genomes of 1000 actinobacteria strains.</title>
        <authorList>
            <person name="Klenk H.-P."/>
        </authorList>
    </citation>
    <scope>NUCLEOTIDE SEQUENCE [LARGE SCALE GENOMIC DNA]</scope>
    <source>
        <strain evidence="4 5">DSM 45157</strain>
    </source>
</reference>
<feature type="region of interest" description="Disordered" evidence="1">
    <location>
        <begin position="679"/>
        <end position="716"/>
    </location>
</feature>
<keyword evidence="5" id="KW-1185">Reference proteome</keyword>
<evidence type="ECO:0000259" key="2">
    <source>
        <dbReference type="Pfam" id="PF20013"/>
    </source>
</evidence>